<dbReference type="EMBL" id="PYGC01000007">
    <property type="protein sequence ID" value="PSK82087.1"/>
    <property type="molecule type" value="Genomic_DNA"/>
</dbReference>
<dbReference type="InterPro" id="IPR019236">
    <property type="entry name" value="APP1_cat"/>
</dbReference>
<evidence type="ECO:0000259" key="1">
    <source>
        <dbReference type="Pfam" id="PF09949"/>
    </source>
</evidence>
<dbReference type="Gene3D" id="3.40.50.1000">
    <property type="entry name" value="HAD superfamily/HAD-like"/>
    <property type="match status" value="1"/>
</dbReference>
<dbReference type="SUPFAM" id="SSF56784">
    <property type="entry name" value="HAD-like"/>
    <property type="match status" value="1"/>
</dbReference>
<evidence type="ECO:0000313" key="2">
    <source>
        <dbReference type="EMBL" id="PSK82087.1"/>
    </source>
</evidence>
<dbReference type="RefSeq" id="WP_106542875.1">
    <property type="nucleotide sequence ID" value="NZ_BLAU01000001.1"/>
</dbReference>
<sequence>MRKKKPVLLSFHAISNGSTTLVFGQLIYSYYRKFSFTDYSRMETFRRIAALYLANRCQQCRVQLVFDSATIEMKTDRNGLFFGKRKFRKTPTCLKEVHILGHTEVHIPENLFTRQVRHLDTHILVISDIDDTLIHSFISKKLLKFKTLMLTRVEKRKTVDNVVRLINRLHEDGAALFYLSNSEQNLYPLIYRFLRQNNLPPGPVFLKHFRKMRHVLTGRKLPRKDLHKLEILEEIIQLFPAKKFILVGDNTQNDLSIYMQAATDYPKQINEIIIRRAVESERNQRIVYRVSKELKARGIGLHYAGSFPENLLQ</sequence>
<reference evidence="2 3" key="1">
    <citation type="submission" date="2018-03" db="EMBL/GenBank/DDBJ databases">
        <title>Genomic Encyclopedia of Archaeal and Bacterial Type Strains, Phase II (KMG-II): from individual species to whole genera.</title>
        <authorList>
            <person name="Goeker M."/>
        </authorList>
    </citation>
    <scope>NUCLEOTIDE SEQUENCE [LARGE SCALE GENOMIC DNA]</scope>
    <source>
        <strain evidence="2 3">DSM 27267</strain>
    </source>
</reference>
<dbReference type="InterPro" id="IPR036412">
    <property type="entry name" value="HAD-like_sf"/>
</dbReference>
<dbReference type="InterPro" id="IPR052935">
    <property type="entry name" value="Mg2+_PAP"/>
</dbReference>
<protein>
    <submittedName>
        <fullName evidence="2">LNS2-like protein (Lipin/Ned1/Smp2)</fullName>
    </submittedName>
</protein>
<dbReference type="OrthoDB" id="9789875at2"/>
<organism evidence="2 3">
    <name type="scientific">Prolixibacter denitrificans</name>
    <dbReference type="NCBI Taxonomy" id="1541063"/>
    <lineage>
        <taxon>Bacteria</taxon>
        <taxon>Pseudomonadati</taxon>
        <taxon>Bacteroidota</taxon>
        <taxon>Bacteroidia</taxon>
        <taxon>Marinilabiliales</taxon>
        <taxon>Prolixibacteraceae</taxon>
        <taxon>Prolixibacter</taxon>
    </lineage>
</organism>
<name>A0A2P8CAW6_9BACT</name>
<evidence type="ECO:0000313" key="3">
    <source>
        <dbReference type="Proteomes" id="UP000240621"/>
    </source>
</evidence>
<gene>
    <name evidence="2" type="ORF">CLV93_107202</name>
</gene>
<proteinExistence type="predicted"/>
<feature type="domain" description="Phosphatidate phosphatase APP1 catalytic" evidence="1">
    <location>
        <begin position="124"/>
        <end position="276"/>
    </location>
</feature>
<dbReference type="PANTHER" id="PTHR28208:SF3">
    <property type="entry name" value="PHOSPHATIDATE PHOSPHATASE APP1"/>
    <property type="match status" value="1"/>
</dbReference>
<dbReference type="Pfam" id="PF09949">
    <property type="entry name" value="APP1_cat"/>
    <property type="match status" value="1"/>
</dbReference>
<dbReference type="InterPro" id="IPR023214">
    <property type="entry name" value="HAD_sf"/>
</dbReference>
<dbReference type="AlphaFoldDB" id="A0A2P8CAW6"/>
<dbReference type="PANTHER" id="PTHR28208">
    <property type="entry name" value="PHOSPHATIDATE PHOSPHATASE APP1"/>
    <property type="match status" value="1"/>
</dbReference>
<comment type="caution">
    <text evidence="2">The sequence shown here is derived from an EMBL/GenBank/DDBJ whole genome shotgun (WGS) entry which is preliminary data.</text>
</comment>
<dbReference type="GO" id="GO:0008195">
    <property type="term" value="F:phosphatidate phosphatase activity"/>
    <property type="evidence" value="ECO:0007669"/>
    <property type="project" value="InterPro"/>
</dbReference>
<accession>A0A2P8CAW6</accession>
<dbReference type="Proteomes" id="UP000240621">
    <property type="component" value="Unassembled WGS sequence"/>
</dbReference>